<dbReference type="EMBL" id="FCNV02000009">
    <property type="protein sequence ID" value="SAL38217.1"/>
    <property type="molecule type" value="Genomic_DNA"/>
</dbReference>
<feature type="region of interest" description="Disordered" evidence="1">
    <location>
        <begin position="1"/>
        <end position="21"/>
    </location>
</feature>
<keyword evidence="2" id="KW-0255">Endonuclease</keyword>
<dbReference type="GO" id="GO:0004519">
    <property type="term" value="F:endonuclease activity"/>
    <property type="evidence" value="ECO:0007669"/>
    <property type="project" value="UniProtKB-KW"/>
</dbReference>
<comment type="caution">
    <text evidence="2">The sequence shown here is derived from an EMBL/GenBank/DDBJ whole genome shotgun (WGS) entry which is preliminary data.</text>
</comment>
<dbReference type="Proteomes" id="UP000198263">
    <property type="component" value="Unassembled WGS sequence"/>
</dbReference>
<accession>A0A658R0S2</accession>
<evidence type="ECO:0000313" key="2">
    <source>
        <dbReference type="EMBL" id="SAL38217.1"/>
    </source>
</evidence>
<keyword evidence="3" id="KW-1185">Reference proteome</keyword>
<dbReference type="Gene3D" id="3.20.20.150">
    <property type="entry name" value="Divalent-metal-dependent TIM barrel enzymes"/>
    <property type="match status" value="1"/>
</dbReference>
<dbReference type="AlphaFoldDB" id="A0A658R0S2"/>
<evidence type="ECO:0000256" key="1">
    <source>
        <dbReference type="SAM" id="MobiDB-lite"/>
    </source>
</evidence>
<sequence>MASNRRSTQLIRRTPARASSDPHNDAFFGVAVNVYHCWWDPQLDEALTSIGNDNRIVADHVSDWMVRTTDSSLDGGMMGDGVIALKGLPAKC</sequence>
<organism evidence="2 3">
    <name type="scientific">Caballeronia concitans</name>
    <dbReference type="NCBI Taxonomy" id="1777133"/>
    <lineage>
        <taxon>Bacteria</taxon>
        <taxon>Pseudomonadati</taxon>
        <taxon>Pseudomonadota</taxon>
        <taxon>Betaproteobacteria</taxon>
        <taxon>Burkholderiales</taxon>
        <taxon>Burkholderiaceae</taxon>
        <taxon>Caballeronia</taxon>
    </lineage>
</organism>
<reference evidence="2 3" key="1">
    <citation type="submission" date="2016-01" db="EMBL/GenBank/DDBJ databases">
        <authorList>
            <person name="Peeters C."/>
        </authorList>
    </citation>
    <scope>NUCLEOTIDE SEQUENCE [LARGE SCALE GENOMIC DNA]</scope>
    <source>
        <strain evidence="2">LMG 29315</strain>
    </source>
</reference>
<protein>
    <submittedName>
        <fullName evidence="2">AP endonuclease, family 2 domain protein</fullName>
    </submittedName>
</protein>
<name>A0A658R0S2_9BURK</name>
<keyword evidence="2" id="KW-0540">Nuclease</keyword>
<proteinExistence type="predicted"/>
<evidence type="ECO:0000313" key="3">
    <source>
        <dbReference type="Proteomes" id="UP000198263"/>
    </source>
</evidence>
<feature type="compositionally biased region" description="Polar residues" evidence="1">
    <location>
        <begin position="1"/>
        <end position="11"/>
    </location>
</feature>
<keyword evidence="2" id="KW-0378">Hydrolase</keyword>
<gene>
    <name evidence="2" type="ORF">AWB72_03879</name>
</gene>